<dbReference type="Proteomes" id="UP000250079">
    <property type="component" value="Chromosome"/>
</dbReference>
<dbReference type="Gene3D" id="1.10.10.10">
    <property type="entry name" value="Winged helix-like DNA-binding domain superfamily/Winged helix DNA-binding domain"/>
    <property type="match status" value="1"/>
</dbReference>
<dbReference type="KEGG" id="gai:IMCC3135_21155"/>
<dbReference type="InterPro" id="IPR036390">
    <property type="entry name" value="WH_DNA-bd_sf"/>
</dbReference>
<dbReference type="CDD" id="cd00090">
    <property type="entry name" value="HTH_ARSR"/>
    <property type="match status" value="1"/>
</dbReference>
<proteinExistence type="predicted"/>
<dbReference type="PANTHER" id="PTHR38600">
    <property type="entry name" value="TRANSCRIPTIONAL REGULATORY PROTEIN"/>
    <property type="match status" value="1"/>
</dbReference>
<dbReference type="PROSITE" id="PS50987">
    <property type="entry name" value="HTH_ARSR_2"/>
    <property type="match status" value="1"/>
</dbReference>
<dbReference type="GO" id="GO:0003700">
    <property type="term" value="F:DNA-binding transcription factor activity"/>
    <property type="evidence" value="ECO:0007669"/>
    <property type="project" value="InterPro"/>
</dbReference>
<dbReference type="InterPro" id="IPR001845">
    <property type="entry name" value="HTH_ArsR_DNA-bd_dom"/>
</dbReference>
<dbReference type="RefSeq" id="WP_088919358.1">
    <property type="nucleotide sequence ID" value="NZ_CP018632.1"/>
</dbReference>
<gene>
    <name evidence="2" type="ORF">IMCC3135_21155</name>
</gene>
<dbReference type="InterPro" id="IPR036388">
    <property type="entry name" value="WH-like_DNA-bd_sf"/>
</dbReference>
<dbReference type="Pfam" id="PF12840">
    <property type="entry name" value="HTH_20"/>
    <property type="match status" value="1"/>
</dbReference>
<evidence type="ECO:0000313" key="2">
    <source>
        <dbReference type="EMBL" id="ASJ74308.1"/>
    </source>
</evidence>
<evidence type="ECO:0000259" key="1">
    <source>
        <dbReference type="PROSITE" id="PS50987"/>
    </source>
</evidence>
<dbReference type="SUPFAM" id="SSF46785">
    <property type="entry name" value="Winged helix' DNA-binding domain"/>
    <property type="match status" value="1"/>
</dbReference>
<keyword evidence="3" id="KW-1185">Reference proteome</keyword>
<feature type="domain" description="HTH arsR-type" evidence="1">
    <location>
        <begin position="1"/>
        <end position="92"/>
    </location>
</feature>
<dbReference type="SMART" id="SM00418">
    <property type="entry name" value="HTH_ARSR"/>
    <property type="match status" value="1"/>
</dbReference>
<dbReference type="PANTHER" id="PTHR38600:SF2">
    <property type="entry name" value="SLL0088 PROTEIN"/>
    <property type="match status" value="1"/>
</dbReference>
<protein>
    <submittedName>
        <fullName evidence="2">HTH-type transcriptional regulator</fullName>
    </submittedName>
</protein>
<name>A0A2Z2NX31_9GAMM</name>
<dbReference type="EMBL" id="CP018632">
    <property type="protein sequence ID" value="ASJ74308.1"/>
    <property type="molecule type" value="Genomic_DNA"/>
</dbReference>
<accession>A0A2Z2NX31</accession>
<organism evidence="2 3">
    <name type="scientific">Granulosicoccus antarcticus IMCC3135</name>
    <dbReference type="NCBI Taxonomy" id="1192854"/>
    <lineage>
        <taxon>Bacteria</taxon>
        <taxon>Pseudomonadati</taxon>
        <taxon>Pseudomonadota</taxon>
        <taxon>Gammaproteobacteria</taxon>
        <taxon>Chromatiales</taxon>
        <taxon>Granulosicoccaceae</taxon>
        <taxon>Granulosicoccus</taxon>
    </lineage>
</organism>
<sequence>MSVESIFKALGDPVRLEIVTRLSDGSTYTIGKLSEDLGVSRQGARKQIQALASADVIQLHPAGRETQVTLNSASLQEARLFITQLERQWDQRLLALKQMMEK</sequence>
<reference evidence="2 3" key="1">
    <citation type="submission" date="2016-12" db="EMBL/GenBank/DDBJ databases">
        <authorList>
            <person name="Song W.-J."/>
            <person name="Kurnit D.M."/>
        </authorList>
    </citation>
    <scope>NUCLEOTIDE SEQUENCE [LARGE SCALE GENOMIC DNA]</scope>
    <source>
        <strain evidence="2 3">IMCC3135</strain>
    </source>
</reference>
<dbReference type="AlphaFoldDB" id="A0A2Z2NX31"/>
<dbReference type="OrthoDB" id="46768at2"/>
<dbReference type="InterPro" id="IPR011991">
    <property type="entry name" value="ArsR-like_HTH"/>
</dbReference>
<evidence type="ECO:0000313" key="3">
    <source>
        <dbReference type="Proteomes" id="UP000250079"/>
    </source>
</evidence>